<dbReference type="AlphaFoldDB" id="A0A261XUT7"/>
<sequence>MARPRKTQGTISFLVSWLRTYYSLVGTRTTRGRHGGDEVVFGPTNQPNGPMVSEKSSPSHPTPIPMANKSEIKLSAETYARAVRTDPMTMYMIDDISDSKYHKISKRWYKAVIKAAYLNDGMIMQIDDCKDASLWSDKRVTGTCQLSQWDPEFQGRGYGKEVLVQRLAEADKTRTTCYLESSRGTNVPFYEKLGIRVIDKVYVG</sequence>
<dbReference type="PANTHER" id="PTHR42791">
    <property type="entry name" value="GNAT FAMILY ACETYLTRANSFERASE"/>
    <property type="match status" value="1"/>
</dbReference>
<reference evidence="2 3" key="1">
    <citation type="journal article" date="2017" name="Mycologia">
        <title>Bifiguratus adelaidae, gen. et sp. nov., a new member of Mucoromycotina in endophytic and soil-dwelling habitats.</title>
        <authorList>
            <person name="Torres-Cruz T.J."/>
            <person name="Billingsley Tobias T.L."/>
            <person name="Almatruk M."/>
            <person name="Hesse C."/>
            <person name="Kuske C.R."/>
            <person name="Desiro A."/>
            <person name="Benucci G.M."/>
            <person name="Bonito G."/>
            <person name="Stajich J.E."/>
            <person name="Dunlap C."/>
            <person name="Arnold A.E."/>
            <person name="Porras-Alfaro A."/>
        </authorList>
    </citation>
    <scope>NUCLEOTIDE SEQUENCE [LARGE SCALE GENOMIC DNA]</scope>
    <source>
        <strain evidence="2 3">AZ0501</strain>
    </source>
</reference>
<dbReference type="InterPro" id="IPR052523">
    <property type="entry name" value="Trichothecene_AcTrans"/>
</dbReference>
<evidence type="ECO:0000313" key="2">
    <source>
        <dbReference type="EMBL" id="OZJ02119.1"/>
    </source>
</evidence>
<keyword evidence="3" id="KW-1185">Reference proteome</keyword>
<evidence type="ECO:0000256" key="1">
    <source>
        <dbReference type="SAM" id="MobiDB-lite"/>
    </source>
</evidence>
<evidence type="ECO:0008006" key="4">
    <source>
        <dbReference type="Google" id="ProtNLM"/>
    </source>
</evidence>
<gene>
    <name evidence="2" type="ORF">BZG36_04741</name>
</gene>
<feature type="region of interest" description="Disordered" evidence="1">
    <location>
        <begin position="33"/>
        <end position="64"/>
    </location>
</feature>
<dbReference type="PANTHER" id="PTHR42791:SF1">
    <property type="entry name" value="N-ACETYLTRANSFERASE DOMAIN-CONTAINING PROTEIN"/>
    <property type="match status" value="1"/>
</dbReference>
<dbReference type="Proteomes" id="UP000242875">
    <property type="component" value="Unassembled WGS sequence"/>
</dbReference>
<accession>A0A261XUT7</accession>
<proteinExistence type="predicted"/>
<dbReference type="Gene3D" id="3.40.630.30">
    <property type="match status" value="1"/>
</dbReference>
<protein>
    <recommendedName>
        <fullName evidence="4">N-acetyltransferase domain-containing protein</fullName>
    </recommendedName>
</protein>
<dbReference type="InterPro" id="IPR016181">
    <property type="entry name" value="Acyl_CoA_acyltransferase"/>
</dbReference>
<name>A0A261XUT7_9FUNG</name>
<feature type="compositionally biased region" description="Polar residues" evidence="1">
    <location>
        <begin position="43"/>
        <end position="59"/>
    </location>
</feature>
<dbReference type="EMBL" id="MVBO01000187">
    <property type="protein sequence ID" value="OZJ02119.1"/>
    <property type="molecule type" value="Genomic_DNA"/>
</dbReference>
<organism evidence="2 3">
    <name type="scientific">Bifiguratus adelaidae</name>
    <dbReference type="NCBI Taxonomy" id="1938954"/>
    <lineage>
        <taxon>Eukaryota</taxon>
        <taxon>Fungi</taxon>
        <taxon>Fungi incertae sedis</taxon>
        <taxon>Mucoromycota</taxon>
        <taxon>Mucoromycotina</taxon>
        <taxon>Endogonomycetes</taxon>
        <taxon>Endogonales</taxon>
        <taxon>Endogonales incertae sedis</taxon>
        <taxon>Bifiguratus</taxon>
    </lineage>
</organism>
<evidence type="ECO:0000313" key="3">
    <source>
        <dbReference type="Proteomes" id="UP000242875"/>
    </source>
</evidence>
<comment type="caution">
    <text evidence="2">The sequence shown here is derived from an EMBL/GenBank/DDBJ whole genome shotgun (WGS) entry which is preliminary data.</text>
</comment>
<dbReference type="SUPFAM" id="SSF55729">
    <property type="entry name" value="Acyl-CoA N-acyltransferases (Nat)"/>
    <property type="match status" value="1"/>
</dbReference>
<dbReference type="OrthoDB" id="2115692at2759"/>